<dbReference type="PANTHER" id="PTHR24567">
    <property type="entry name" value="CRP FAMILY TRANSCRIPTIONAL REGULATORY PROTEIN"/>
    <property type="match status" value="1"/>
</dbReference>
<dbReference type="EMBL" id="VFRR01000005">
    <property type="protein sequence ID" value="TPE54566.1"/>
    <property type="molecule type" value="Genomic_DNA"/>
</dbReference>
<dbReference type="InterPro" id="IPR036514">
    <property type="entry name" value="SGNH_hydro_sf"/>
</dbReference>
<dbReference type="InterPro" id="IPR014710">
    <property type="entry name" value="RmlC-like_jellyroll"/>
</dbReference>
<feature type="domain" description="Cyclic nucleotide-binding" evidence="1">
    <location>
        <begin position="185"/>
        <end position="288"/>
    </location>
</feature>
<dbReference type="SMART" id="SM00100">
    <property type="entry name" value="cNMP"/>
    <property type="match status" value="2"/>
</dbReference>
<sequence>MTPASLIQEFPFSPCLDDEIREQLEQFTTIRELAPGETLARQFAIGERIYFLVEGEVSISIPLYESGKSYNVGLIKERLAPIGWSAFRHPCRYATSFVATKSSRLISWPIDALQQVLNDHCEFAAQFLSFIYRQSLPVLTNIQNLTRPYFANESLAFEETRPLLAPEHQKQTLKDSIALLNQSAFCDSFTQAEIHSLAKVANIILAHQGDIISQQSKPEDGLYLLVKGKAVVSYQTEAGDIITTRSISRSGTVLASCTLDDEQKNRASIISSRDSTILFIRKADLVQLAEENPKLGIKYWHRLIWLIGTHLLAARMRYLSQVANDEVLAVNNVIEQNAAVLPVSSPLYKVGKLLANAVTTDEAFGVLYQCLHYGERIERTIAGMCLDILKDLQRENAFYRHLKRIYDDINALPAELGANDVRRIGTERFQQAFQQVPYVIKGLENLPKKAGSLFIYNHLLGSQSTQLPNGFRYSLDAQFISSMIIAKNYGMPGQRVVRRSREYEYWRDAFYARFGNIFVDSWQSLVSGSEQHEQFLRDGQDTLKRNIPLLISPEGRSFSTLESPGELLPYVFELAQSMAGEDEPWIVPIAVANFDKRADHNIYSIVIRPAFRISDRLTEYTPAAMAEFLQAYQEEFRDAVTEAEALAQEIKQYPILSGRRGFESNVLSVNQIDVEFESDVRELEFRLAHHRDNAQSVAFYGSSTMRLWPNFEQTFGPLGGLNLGFSGATIEACVYYFERIVLPRKPRSLVLYAGDSDIGNNHDANKVIANYIQLLEKVDIHLPGIPVTLISIKSSPTRERLRNTIEMTNKQLEQLARTRPNTRYIDLFSLLKSKDGSLDESYFENDLLHINSKGYRRWNDALMDHKEFIFNAK</sequence>
<dbReference type="InterPro" id="IPR050397">
    <property type="entry name" value="Env_Response_Regulators"/>
</dbReference>
<dbReference type="SUPFAM" id="SSF52266">
    <property type="entry name" value="SGNH hydrolase"/>
    <property type="match status" value="1"/>
</dbReference>
<dbReference type="Proteomes" id="UP000315901">
    <property type="component" value="Unassembled WGS sequence"/>
</dbReference>
<dbReference type="GO" id="GO:0016788">
    <property type="term" value="F:hydrolase activity, acting on ester bonds"/>
    <property type="evidence" value="ECO:0007669"/>
    <property type="project" value="UniProtKB-ARBA"/>
</dbReference>
<dbReference type="InterPro" id="IPR013830">
    <property type="entry name" value="SGNH_hydro"/>
</dbReference>
<organism evidence="2 3">
    <name type="scientific">Maribrevibacterium harenarium</name>
    <dbReference type="NCBI Taxonomy" id="2589817"/>
    <lineage>
        <taxon>Bacteria</taxon>
        <taxon>Pseudomonadati</taxon>
        <taxon>Pseudomonadota</taxon>
        <taxon>Gammaproteobacteria</taxon>
        <taxon>Oceanospirillales</taxon>
        <taxon>Oceanospirillaceae</taxon>
        <taxon>Maribrevibacterium</taxon>
    </lineage>
</organism>
<feature type="domain" description="Cyclic nucleotide-binding" evidence="1">
    <location>
        <begin position="12"/>
        <end position="59"/>
    </location>
</feature>
<dbReference type="Gene3D" id="3.40.50.1110">
    <property type="entry name" value="SGNH hydrolase"/>
    <property type="match status" value="1"/>
</dbReference>
<dbReference type="CDD" id="cd00038">
    <property type="entry name" value="CAP_ED"/>
    <property type="match status" value="2"/>
</dbReference>
<dbReference type="OrthoDB" id="9790057at2"/>
<gene>
    <name evidence="2" type="ORF">FJM67_04710</name>
</gene>
<protein>
    <submittedName>
        <fullName evidence="2">Cyclic nucleotide-binding domain-containing protein</fullName>
    </submittedName>
</protein>
<dbReference type="InterPro" id="IPR000595">
    <property type="entry name" value="cNMP-bd_dom"/>
</dbReference>
<name>A0A501X267_9GAMM</name>
<accession>A0A501X267</accession>
<evidence type="ECO:0000313" key="3">
    <source>
        <dbReference type="Proteomes" id="UP000315901"/>
    </source>
</evidence>
<evidence type="ECO:0000313" key="2">
    <source>
        <dbReference type="EMBL" id="TPE54566.1"/>
    </source>
</evidence>
<dbReference type="Pfam" id="PF13472">
    <property type="entry name" value="Lipase_GDSL_2"/>
    <property type="match status" value="1"/>
</dbReference>
<dbReference type="Pfam" id="PF00027">
    <property type="entry name" value="cNMP_binding"/>
    <property type="match status" value="2"/>
</dbReference>
<keyword evidence="3" id="KW-1185">Reference proteome</keyword>
<evidence type="ECO:0000259" key="1">
    <source>
        <dbReference type="PROSITE" id="PS50042"/>
    </source>
</evidence>
<dbReference type="GO" id="GO:0005829">
    <property type="term" value="C:cytosol"/>
    <property type="evidence" value="ECO:0007669"/>
    <property type="project" value="TreeGrafter"/>
</dbReference>
<dbReference type="Gene3D" id="2.60.120.10">
    <property type="entry name" value="Jelly Rolls"/>
    <property type="match status" value="2"/>
</dbReference>
<dbReference type="GO" id="GO:0003700">
    <property type="term" value="F:DNA-binding transcription factor activity"/>
    <property type="evidence" value="ECO:0007669"/>
    <property type="project" value="TreeGrafter"/>
</dbReference>
<dbReference type="PANTHER" id="PTHR24567:SF26">
    <property type="entry name" value="REGULATORY PROTEIN YEIL"/>
    <property type="match status" value="1"/>
</dbReference>
<reference evidence="2 3" key="1">
    <citation type="submission" date="2019-06" db="EMBL/GenBank/DDBJ databases">
        <title>A novel bacterium of genus Marinomonas, isolated from coastal sand.</title>
        <authorList>
            <person name="Huang H."/>
            <person name="Mo K."/>
            <person name="Hu Y."/>
        </authorList>
    </citation>
    <scope>NUCLEOTIDE SEQUENCE [LARGE SCALE GENOMIC DNA]</scope>
    <source>
        <strain evidence="2 3">HB171799</strain>
    </source>
</reference>
<dbReference type="SUPFAM" id="SSF51206">
    <property type="entry name" value="cAMP-binding domain-like"/>
    <property type="match status" value="2"/>
</dbReference>
<dbReference type="AlphaFoldDB" id="A0A501X267"/>
<dbReference type="RefSeq" id="WP_140587518.1">
    <property type="nucleotide sequence ID" value="NZ_VFRR01000005.1"/>
</dbReference>
<comment type="caution">
    <text evidence="2">The sequence shown here is derived from an EMBL/GenBank/DDBJ whole genome shotgun (WGS) entry which is preliminary data.</text>
</comment>
<dbReference type="InterPro" id="IPR018490">
    <property type="entry name" value="cNMP-bd_dom_sf"/>
</dbReference>
<proteinExistence type="predicted"/>
<dbReference type="PROSITE" id="PS50042">
    <property type="entry name" value="CNMP_BINDING_3"/>
    <property type="match status" value="2"/>
</dbReference>